<dbReference type="RefSeq" id="WP_093042051.1">
    <property type="nucleotide sequence ID" value="NZ_FNQR01000002.1"/>
</dbReference>
<dbReference type="InterPro" id="IPR037185">
    <property type="entry name" value="EmrE-like"/>
</dbReference>
<dbReference type="InterPro" id="IPR000620">
    <property type="entry name" value="EamA_dom"/>
</dbReference>
<evidence type="ECO:0000256" key="7">
    <source>
        <dbReference type="SAM" id="Phobius"/>
    </source>
</evidence>
<dbReference type="SUPFAM" id="SSF103481">
    <property type="entry name" value="Multidrug resistance efflux transporter EmrE"/>
    <property type="match status" value="2"/>
</dbReference>
<dbReference type="InterPro" id="IPR050638">
    <property type="entry name" value="AA-Vitamin_Transporters"/>
</dbReference>
<organism evidence="9 10">
    <name type="scientific">Thalassobacillus cyri</name>
    <dbReference type="NCBI Taxonomy" id="571932"/>
    <lineage>
        <taxon>Bacteria</taxon>
        <taxon>Bacillati</taxon>
        <taxon>Bacillota</taxon>
        <taxon>Bacilli</taxon>
        <taxon>Bacillales</taxon>
        <taxon>Bacillaceae</taxon>
        <taxon>Thalassobacillus</taxon>
    </lineage>
</organism>
<evidence type="ECO:0000313" key="10">
    <source>
        <dbReference type="Proteomes" id="UP000198584"/>
    </source>
</evidence>
<feature type="transmembrane region" description="Helical" evidence="7">
    <location>
        <begin position="248"/>
        <end position="267"/>
    </location>
</feature>
<feature type="transmembrane region" description="Helical" evidence="7">
    <location>
        <begin position="273"/>
        <end position="290"/>
    </location>
</feature>
<gene>
    <name evidence="9" type="ORF">SAMN05421743_10226</name>
</gene>
<evidence type="ECO:0000256" key="1">
    <source>
        <dbReference type="ARBA" id="ARBA00004651"/>
    </source>
</evidence>
<evidence type="ECO:0000256" key="4">
    <source>
        <dbReference type="ARBA" id="ARBA00022692"/>
    </source>
</evidence>
<dbReference type="PANTHER" id="PTHR32322:SF18">
    <property type="entry name" value="S-ADENOSYLMETHIONINE_S-ADENOSYLHOMOCYSTEINE TRANSPORTER"/>
    <property type="match status" value="1"/>
</dbReference>
<dbReference type="GO" id="GO:0005886">
    <property type="term" value="C:plasma membrane"/>
    <property type="evidence" value="ECO:0007669"/>
    <property type="project" value="UniProtKB-SubCell"/>
</dbReference>
<evidence type="ECO:0000259" key="8">
    <source>
        <dbReference type="Pfam" id="PF00892"/>
    </source>
</evidence>
<feature type="domain" description="EamA" evidence="8">
    <location>
        <begin position="152"/>
        <end position="290"/>
    </location>
</feature>
<feature type="transmembrane region" description="Helical" evidence="7">
    <location>
        <begin position="183"/>
        <end position="205"/>
    </location>
</feature>
<keyword evidence="10" id="KW-1185">Reference proteome</keyword>
<keyword evidence="6 7" id="KW-0472">Membrane</keyword>
<proteinExistence type="inferred from homology"/>
<feature type="transmembrane region" description="Helical" evidence="7">
    <location>
        <begin position="217"/>
        <end position="236"/>
    </location>
</feature>
<dbReference type="Proteomes" id="UP000198584">
    <property type="component" value="Unassembled WGS sequence"/>
</dbReference>
<evidence type="ECO:0000313" key="9">
    <source>
        <dbReference type="EMBL" id="SDZ93717.1"/>
    </source>
</evidence>
<dbReference type="AlphaFoldDB" id="A0A1H3X2V4"/>
<feature type="transmembrane region" description="Helical" evidence="7">
    <location>
        <begin position="150"/>
        <end position="171"/>
    </location>
</feature>
<protein>
    <submittedName>
        <fullName evidence="9">Permease of the drug/metabolite transporter (DMT) superfamily</fullName>
    </submittedName>
</protein>
<feature type="transmembrane region" description="Helical" evidence="7">
    <location>
        <begin position="121"/>
        <end position="138"/>
    </location>
</feature>
<dbReference type="EMBL" id="FNQR01000002">
    <property type="protein sequence ID" value="SDZ93717.1"/>
    <property type="molecule type" value="Genomic_DNA"/>
</dbReference>
<feature type="transmembrane region" description="Helical" evidence="7">
    <location>
        <begin position="36"/>
        <end position="54"/>
    </location>
</feature>
<name>A0A1H3X2V4_9BACI</name>
<feature type="transmembrane region" description="Helical" evidence="7">
    <location>
        <begin position="93"/>
        <end position="114"/>
    </location>
</feature>
<keyword evidence="5 7" id="KW-1133">Transmembrane helix</keyword>
<sequence length="303" mass="33216">MWKAYAFVMLAIILFSGNFIAGKVATEEIAPFTLAWFRTLIALLVLLVFARQEFKYARPLMLKNWKALYGMALTGVVLFPALVYTSLNYTTTINASIVEALTPSVAMVLSFLFLRERFSGLQVMGVVLSFSGVLYIITQGSLEVLLELGFNIGDLIMLTAVISWAFYSLLVNNHGSKFPMYGSLLFMLAMGNGTLLVLSAILEWIPGGFDINWSAKVVWSVLYTGVFPAVIALLAWNQAVAMIGPSKASVFLNLIPVVTAIMAFFFLGEAMTSSQLLGGALVLGGVYMTTRKQRQRKGEKAIP</sequence>
<dbReference type="STRING" id="571932.SAMN05421743_10226"/>
<evidence type="ECO:0000256" key="2">
    <source>
        <dbReference type="ARBA" id="ARBA00007362"/>
    </source>
</evidence>
<dbReference type="PANTHER" id="PTHR32322">
    <property type="entry name" value="INNER MEMBRANE TRANSPORTER"/>
    <property type="match status" value="1"/>
</dbReference>
<evidence type="ECO:0000256" key="5">
    <source>
        <dbReference type="ARBA" id="ARBA00022989"/>
    </source>
</evidence>
<evidence type="ECO:0000256" key="6">
    <source>
        <dbReference type="ARBA" id="ARBA00023136"/>
    </source>
</evidence>
<comment type="subcellular location">
    <subcellularLocation>
        <location evidence="1">Cell membrane</location>
        <topology evidence="1">Multi-pass membrane protein</topology>
    </subcellularLocation>
</comment>
<reference evidence="9 10" key="1">
    <citation type="submission" date="2016-10" db="EMBL/GenBank/DDBJ databases">
        <authorList>
            <person name="de Groot N.N."/>
        </authorList>
    </citation>
    <scope>NUCLEOTIDE SEQUENCE [LARGE SCALE GENOMIC DNA]</scope>
    <source>
        <strain evidence="9 10">CCM7597</strain>
    </source>
</reference>
<dbReference type="OrthoDB" id="9805239at2"/>
<accession>A0A1H3X2V4</accession>
<comment type="similarity">
    <text evidence="2">Belongs to the EamA transporter family.</text>
</comment>
<keyword evidence="3" id="KW-1003">Cell membrane</keyword>
<keyword evidence="4 7" id="KW-0812">Transmembrane</keyword>
<evidence type="ECO:0000256" key="3">
    <source>
        <dbReference type="ARBA" id="ARBA00022475"/>
    </source>
</evidence>
<feature type="transmembrane region" description="Helical" evidence="7">
    <location>
        <begin position="66"/>
        <end position="87"/>
    </location>
</feature>
<dbReference type="Pfam" id="PF00892">
    <property type="entry name" value="EamA"/>
    <property type="match status" value="2"/>
</dbReference>
<feature type="domain" description="EamA" evidence="8">
    <location>
        <begin position="3"/>
        <end position="137"/>
    </location>
</feature>